<sequence length="145" mass="15241">MWLCGGLTVAGSALQPIEMASLGEASRSQPVPRGQGEADPAPPGPRVPRPRPSASGRLLAPGDRRLYLSGTLLRPVRKSKGPARGRQGSLSWPPPPPVRWVRVEIHTPGRATRLQASSLSSPADAPCPGIRAATRSAMGRPRPPS</sequence>
<evidence type="ECO:0000313" key="3">
    <source>
        <dbReference type="Proteomes" id="UP001066276"/>
    </source>
</evidence>
<keyword evidence="3" id="KW-1185">Reference proteome</keyword>
<dbReference type="EMBL" id="JANPWB010000004">
    <property type="protein sequence ID" value="KAJ1193014.1"/>
    <property type="molecule type" value="Genomic_DNA"/>
</dbReference>
<proteinExistence type="predicted"/>
<reference evidence="2" key="1">
    <citation type="journal article" date="2022" name="bioRxiv">
        <title>Sequencing and chromosome-scale assembly of the giantPleurodeles waltlgenome.</title>
        <authorList>
            <person name="Brown T."/>
            <person name="Elewa A."/>
            <person name="Iarovenko S."/>
            <person name="Subramanian E."/>
            <person name="Araus A.J."/>
            <person name="Petzold A."/>
            <person name="Susuki M."/>
            <person name="Suzuki K.-i.T."/>
            <person name="Hayashi T."/>
            <person name="Toyoda A."/>
            <person name="Oliveira C."/>
            <person name="Osipova E."/>
            <person name="Leigh N.D."/>
            <person name="Simon A."/>
            <person name="Yun M.H."/>
        </authorList>
    </citation>
    <scope>NUCLEOTIDE SEQUENCE</scope>
    <source>
        <strain evidence="2">20211129_DDA</strain>
        <tissue evidence="2">Liver</tissue>
    </source>
</reference>
<comment type="caution">
    <text evidence="2">The sequence shown here is derived from an EMBL/GenBank/DDBJ whole genome shotgun (WGS) entry which is preliminary data.</text>
</comment>
<accession>A0AAV7UYJ3</accession>
<dbReference type="Proteomes" id="UP001066276">
    <property type="component" value="Chromosome 2_2"/>
</dbReference>
<dbReference type="AlphaFoldDB" id="A0AAV7UYJ3"/>
<feature type="compositionally biased region" description="Pro residues" evidence="1">
    <location>
        <begin position="40"/>
        <end position="51"/>
    </location>
</feature>
<organism evidence="2 3">
    <name type="scientific">Pleurodeles waltl</name>
    <name type="common">Iberian ribbed newt</name>
    <dbReference type="NCBI Taxonomy" id="8319"/>
    <lineage>
        <taxon>Eukaryota</taxon>
        <taxon>Metazoa</taxon>
        <taxon>Chordata</taxon>
        <taxon>Craniata</taxon>
        <taxon>Vertebrata</taxon>
        <taxon>Euteleostomi</taxon>
        <taxon>Amphibia</taxon>
        <taxon>Batrachia</taxon>
        <taxon>Caudata</taxon>
        <taxon>Salamandroidea</taxon>
        <taxon>Salamandridae</taxon>
        <taxon>Pleurodelinae</taxon>
        <taxon>Pleurodeles</taxon>
    </lineage>
</organism>
<feature type="region of interest" description="Disordered" evidence="1">
    <location>
        <begin position="20"/>
        <end position="145"/>
    </location>
</feature>
<gene>
    <name evidence="2" type="ORF">NDU88_002320</name>
</gene>
<evidence type="ECO:0000256" key="1">
    <source>
        <dbReference type="SAM" id="MobiDB-lite"/>
    </source>
</evidence>
<name>A0AAV7UYJ3_PLEWA</name>
<protein>
    <submittedName>
        <fullName evidence="2">Uncharacterized protein</fullName>
    </submittedName>
</protein>
<evidence type="ECO:0000313" key="2">
    <source>
        <dbReference type="EMBL" id="KAJ1193014.1"/>
    </source>
</evidence>